<dbReference type="GO" id="GO:0004252">
    <property type="term" value="F:serine-type endopeptidase activity"/>
    <property type="evidence" value="ECO:0007669"/>
    <property type="project" value="InterPro"/>
</dbReference>
<dbReference type="Pfam" id="PF01738">
    <property type="entry name" value="DLH"/>
    <property type="match status" value="1"/>
</dbReference>
<dbReference type="PANTHER" id="PTHR22946">
    <property type="entry name" value="DIENELACTONE HYDROLASE DOMAIN-CONTAINING PROTEIN-RELATED"/>
    <property type="match status" value="1"/>
</dbReference>
<dbReference type="SUPFAM" id="SSF53474">
    <property type="entry name" value="alpha/beta-Hydrolases"/>
    <property type="match status" value="1"/>
</dbReference>
<feature type="compositionally biased region" description="Pro residues" evidence="2">
    <location>
        <begin position="1"/>
        <end position="11"/>
    </location>
</feature>
<dbReference type="GO" id="GO:0006508">
    <property type="term" value="P:proteolysis"/>
    <property type="evidence" value="ECO:0007669"/>
    <property type="project" value="InterPro"/>
</dbReference>
<gene>
    <name evidence="4" type="ORF">FHR04_00155</name>
</gene>
<evidence type="ECO:0000256" key="2">
    <source>
        <dbReference type="SAM" id="MobiDB-lite"/>
    </source>
</evidence>
<evidence type="ECO:0000256" key="1">
    <source>
        <dbReference type="ARBA" id="ARBA00022801"/>
    </source>
</evidence>
<reference evidence="4 5" key="1">
    <citation type="submission" date="2019-06" db="EMBL/GenBank/DDBJ databases">
        <title>Genome sequence of Deinococcus radiopugnans ATCC 19172.</title>
        <authorList>
            <person name="Maclea K.S."/>
            <person name="Maynard C.R."/>
        </authorList>
    </citation>
    <scope>NUCLEOTIDE SEQUENCE [LARGE SCALE GENOMIC DNA]</scope>
    <source>
        <strain evidence="4 5">ATCC 19172</strain>
    </source>
</reference>
<evidence type="ECO:0000259" key="3">
    <source>
        <dbReference type="Pfam" id="PF01738"/>
    </source>
</evidence>
<evidence type="ECO:0000313" key="5">
    <source>
        <dbReference type="Proteomes" id="UP000313988"/>
    </source>
</evidence>
<dbReference type="EMBL" id="VDMO01000001">
    <property type="protein sequence ID" value="TNM72879.1"/>
    <property type="molecule type" value="Genomic_DNA"/>
</dbReference>
<feature type="region of interest" description="Disordered" evidence="2">
    <location>
        <begin position="1"/>
        <end position="32"/>
    </location>
</feature>
<dbReference type="Proteomes" id="UP000313988">
    <property type="component" value="Unassembled WGS sequence"/>
</dbReference>
<protein>
    <recommendedName>
        <fullName evidence="3">Dienelactone hydrolase domain-containing protein</fullName>
    </recommendedName>
</protein>
<feature type="domain" description="Dienelactone hydrolase" evidence="3">
    <location>
        <begin position="72"/>
        <end position="310"/>
    </location>
</feature>
<evidence type="ECO:0000313" key="4">
    <source>
        <dbReference type="EMBL" id="TNM72879.1"/>
    </source>
</evidence>
<keyword evidence="1" id="KW-0378">Hydrolase</keyword>
<sequence>MGRRPPPPFRPGPRLTAPYGPPTMPHDPRPFRPVARVSLTPPADGEAFPTLLTRHLCFPVQALDGTTVQIGGRLQLPVGADGPGPAVVIAHGSNGIDSRGQAHALDLNRAGVTTLELDMFGARGLAGGAAGRPAAAHENLPDVFGAFAVLAAHPQVDARRIGLLGFSWGGVVTLLGATRQARDLYLPAGQQFAAHAAFYPACWIYNTVPGYALRGLTGASVLVLVGGQDRYDDPGEEDRELIAGLDPVDRAHIRTVVYPGAEHGFNMFEAPYTYHDPFVHRGRGGEGLSAPHPAARAAARLEVVQFFRQALTE</sequence>
<proteinExistence type="predicted"/>
<comment type="caution">
    <text evidence="4">The sequence shown here is derived from an EMBL/GenBank/DDBJ whole genome shotgun (WGS) entry which is preliminary data.</text>
</comment>
<organism evidence="4 5">
    <name type="scientific">Deinococcus radiopugnans ATCC 19172</name>
    <dbReference type="NCBI Taxonomy" id="585398"/>
    <lineage>
        <taxon>Bacteria</taxon>
        <taxon>Thermotogati</taxon>
        <taxon>Deinococcota</taxon>
        <taxon>Deinococci</taxon>
        <taxon>Deinococcales</taxon>
        <taxon>Deinococcaceae</taxon>
        <taxon>Deinococcus</taxon>
    </lineage>
</organism>
<dbReference type="InterPro" id="IPR002471">
    <property type="entry name" value="Pept_S9_AS"/>
</dbReference>
<dbReference type="InterPro" id="IPR050261">
    <property type="entry name" value="FrsA_esterase"/>
</dbReference>
<dbReference type="AlphaFoldDB" id="A0A5C4YCM0"/>
<dbReference type="InterPro" id="IPR002925">
    <property type="entry name" value="Dienelactn_hydro"/>
</dbReference>
<dbReference type="PANTHER" id="PTHR22946:SF9">
    <property type="entry name" value="POLYKETIDE TRANSFERASE AF380"/>
    <property type="match status" value="1"/>
</dbReference>
<dbReference type="PROSITE" id="PS00708">
    <property type="entry name" value="PRO_ENDOPEP_SER"/>
    <property type="match status" value="1"/>
</dbReference>
<accession>A0A5C4YCM0</accession>
<dbReference type="Gene3D" id="3.40.50.1820">
    <property type="entry name" value="alpha/beta hydrolase"/>
    <property type="match status" value="1"/>
</dbReference>
<dbReference type="OrthoDB" id="9765647at2"/>
<dbReference type="GO" id="GO:0052689">
    <property type="term" value="F:carboxylic ester hydrolase activity"/>
    <property type="evidence" value="ECO:0007669"/>
    <property type="project" value="UniProtKB-ARBA"/>
</dbReference>
<dbReference type="InterPro" id="IPR029058">
    <property type="entry name" value="AB_hydrolase_fold"/>
</dbReference>
<name>A0A5C4YCM0_9DEIO</name>